<evidence type="ECO:0000313" key="3">
    <source>
        <dbReference type="Proteomes" id="UP000799771"/>
    </source>
</evidence>
<accession>A0A6A5ZW59</accession>
<keyword evidence="3" id="KW-1185">Reference proteome</keyword>
<dbReference type="GeneID" id="54411423"/>
<gene>
    <name evidence="2" type="ORF">P153DRAFT_391011</name>
</gene>
<feature type="region of interest" description="Disordered" evidence="1">
    <location>
        <begin position="112"/>
        <end position="202"/>
    </location>
</feature>
<dbReference type="RefSeq" id="XP_033518365.1">
    <property type="nucleotide sequence ID" value="XM_033670991.1"/>
</dbReference>
<sequence length="391" mass="41911">MVLAASGAPTPRPKTSGHVGPYTTMSAALKTQLTQDKACWYCHETASPPHTATKCPKKARHAKPSSLQRVFSTIVPQGREQDDDFVPMLEIADLFEAEQSAMHDWTAAAATPKGLSATMTRKGPSTKPAPKGVSTSTTNSREGAALTLPEGSSRVLRPGRRRPVISDDEDDNDLEVRPSAAKKKKKANAPSPSPAPGQPEDLNYIGAPITPRVYDAALLEGNLAIMEDNKQVILNYAGNRLRYYFESDAIRALGALLKQTEGARVIVDDITDLRIYLSVSCAQALADKHGLGEVVRYMVSLGVEGSAERRLLSNVKCGACGIVLIIDGSSSDYAKTHSHVSSHRVQTPMGGAAASGSFGGSCRPCGLVFEGSVSYDRHLRVCRRAREQEQA</sequence>
<dbReference type="Proteomes" id="UP000799771">
    <property type="component" value="Unassembled WGS sequence"/>
</dbReference>
<dbReference type="AlphaFoldDB" id="A0A6A5ZW59"/>
<reference evidence="2" key="1">
    <citation type="journal article" date="2020" name="Stud. Mycol.">
        <title>101 Dothideomycetes genomes: a test case for predicting lifestyles and emergence of pathogens.</title>
        <authorList>
            <person name="Haridas S."/>
            <person name="Albert R."/>
            <person name="Binder M."/>
            <person name="Bloem J."/>
            <person name="Labutti K."/>
            <person name="Salamov A."/>
            <person name="Andreopoulos B."/>
            <person name="Baker S."/>
            <person name="Barry K."/>
            <person name="Bills G."/>
            <person name="Bluhm B."/>
            <person name="Cannon C."/>
            <person name="Castanera R."/>
            <person name="Culley D."/>
            <person name="Daum C."/>
            <person name="Ezra D."/>
            <person name="Gonzalez J."/>
            <person name="Henrissat B."/>
            <person name="Kuo A."/>
            <person name="Liang C."/>
            <person name="Lipzen A."/>
            <person name="Lutzoni F."/>
            <person name="Magnuson J."/>
            <person name="Mondo S."/>
            <person name="Nolan M."/>
            <person name="Ohm R."/>
            <person name="Pangilinan J."/>
            <person name="Park H.-J."/>
            <person name="Ramirez L."/>
            <person name="Alfaro M."/>
            <person name="Sun H."/>
            <person name="Tritt A."/>
            <person name="Yoshinaga Y."/>
            <person name="Zwiers L.-H."/>
            <person name="Turgeon B."/>
            <person name="Goodwin S."/>
            <person name="Spatafora J."/>
            <person name="Crous P."/>
            <person name="Grigoriev I."/>
        </authorList>
    </citation>
    <scope>NUCLEOTIDE SEQUENCE</scope>
    <source>
        <strain evidence="2">CBS 119687</strain>
    </source>
</reference>
<proteinExistence type="predicted"/>
<name>A0A6A5ZW59_9PLEO</name>
<organism evidence="2 3">
    <name type="scientific">Dothidotthia symphoricarpi CBS 119687</name>
    <dbReference type="NCBI Taxonomy" id="1392245"/>
    <lineage>
        <taxon>Eukaryota</taxon>
        <taxon>Fungi</taxon>
        <taxon>Dikarya</taxon>
        <taxon>Ascomycota</taxon>
        <taxon>Pezizomycotina</taxon>
        <taxon>Dothideomycetes</taxon>
        <taxon>Pleosporomycetidae</taxon>
        <taxon>Pleosporales</taxon>
        <taxon>Dothidotthiaceae</taxon>
        <taxon>Dothidotthia</taxon>
    </lineage>
</organism>
<evidence type="ECO:0000313" key="2">
    <source>
        <dbReference type="EMBL" id="KAF2123972.1"/>
    </source>
</evidence>
<protein>
    <submittedName>
        <fullName evidence="2">Uncharacterized protein</fullName>
    </submittedName>
</protein>
<evidence type="ECO:0000256" key="1">
    <source>
        <dbReference type="SAM" id="MobiDB-lite"/>
    </source>
</evidence>
<dbReference type="EMBL" id="ML977521">
    <property type="protein sequence ID" value="KAF2123972.1"/>
    <property type="molecule type" value="Genomic_DNA"/>
</dbReference>
<feature type="region of interest" description="Disordered" evidence="1">
    <location>
        <begin position="1"/>
        <end position="21"/>
    </location>
</feature>